<comment type="similarity">
    <text evidence="1 4">Belongs to the D-isomer specific 2-hydroxyacid dehydrogenase family.</text>
</comment>
<feature type="domain" description="D-isomer specific 2-hydroxyacid dehydrogenase catalytic" evidence="5">
    <location>
        <begin position="16"/>
        <end position="320"/>
    </location>
</feature>
<dbReference type="PANTHER" id="PTHR43761">
    <property type="entry name" value="D-ISOMER SPECIFIC 2-HYDROXYACID DEHYDROGENASE FAMILY PROTEIN (AFU_ORTHOLOGUE AFUA_1G13630)"/>
    <property type="match status" value="1"/>
</dbReference>
<dbReference type="InterPro" id="IPR029753">
    <property type="entry name" value="D-isomer_DH_CS"/>
</dbReference>
<evidence type="ECO:0000256" key="4">
    <source>
        <dbReference type="RuleBase" id="RU003719"/>
    </source>
</evidence>
<dbReference type="Proteomes" id="UP000647491">
    <property type="component" value="Unassembled WGS sequence"/>
</dbReference>
<dbReference type="InterPro" id="IPR029752">
    <property type="entry name" value="D-isomer_DH_CS1"/>
</dbReference>
<evidence type="ECO:0000313" key="7">
    <source>
        <dbReference type="EMBL" id="MBC8599542.1"/>
    </source>
</evidence>
<evidence type="ECO:0000256" key="3">
    <source>
        <dbReference type="ARBA" id="ARBA00023027"/>
    </source>
</evidence>
<keyword evidence="3" id="KW-0520">NAD</keyword>
<dbReference type="InterPro" id="IPR036291">
    <property type="entry name" value="NAD(P)-bd_dom_sf"/>
</dbReference>
<dbReference type="InterPro" id="IPR006139">
    <property type="entry name" value="D-isomer_2_OHA_DH_cat_dom"/>
</dbReference>
<name>A0ABR7NTV2_9FIRM</name>
<dbReference type="EMBL" id="JACRTJ010000021">
    <property type="protein sequence ID" value="MBC8599542.1"/>
    <property type="molecule type" value="Genomic_DNA"/>
</dbReference>
<keyword evidence="2 4" id="KW-0560">Oxidoreductase</keyword>
<dbReference type="InterPro" id="IPR050418">
    <property type="entry name" value="D-iso_2-hydroxyacid_DH_PdxB"/>
</dbReference>
<comment type="caution">
    <text evidence="7">The sequence shown here is derived from an EMBL/GenBank/DDBJ whole genome shotgun (WGS) entry which is preliminary data.</text>
</comment>
<dbReference type="Pfam" id="PF00389">
    <property type="entry name" value="2-Hacid_dh"/>
    <property type="match status" value="1"/>
</dbReference>
<dbReference type="SUPFAM" id="SSF52283">
    <property type="entry name" value="Formate/glycerate dehydrogenase catalytic domain-like"/>
    <property type="match status" value="1"/>
</dbReference>
<dbReference type="CDD" id="cd12162">
    <property type="entry name" value="2-Hacid_dh_4"/>
    <property type="match status" value="1"/>
</dbReference>
<organism evidence="7 8">
    <name type="scientific">Enterocloster hominis</name>
    <name type="common">ex Liu et al. 2021</name>
    <dbReference type="NCBI Taxonomy" id="2763663"/>
    <lineage>
        <taxon>Bacteria</taxon>
        <taxon>Bacillati</taxon>
        <taxon>Bacillota</taxon>
        <taxon>Clostridia</taxon>
        <taxon>Lachnospirales</taxon>
        <taxon>Lachnospiraceae</taxon>
        <taxon>Enterocloster</taxon>
    </lineage>
</organism>
<dbReference type="Gene3D" id="3.40.50.720">
    <property type="entry name" value="NAD(P)-binding Rossmann-like Domain"/>
    <property type="match status" value="2"/>
</dbReference>
<keyword evidence="8" id="KW-1185">Reference proteome</keyword>
<evidence type="ECO:0000313" key="8">
    <source>
        <dbReference type="Proteomes" id="UP000647491"/>
    </source>
</evidence>
<evidence type="ECO:0000259" key="6">
    <source>
        <dbReference type="Pfam" id="PF02826"/>
    </source>
</evidence>
<sequence>MKIVILDGYTENPGDLTWEPLEKLGQVTVYDRISYEESPEIAEKIGDAEIVVTNKTPVSRETMDRCPGIRLIAVMATGYNIVDYTYAREKGIPVVNVPSYGTQIVGQYAVSLLLEICSHIGYHSETVKAGKWEKNPDWCYWDHPMIELYGKTAGIVGLGRIGQATAKILNALNMKVIAYDAHQSPQGAELAEYVDLDTLWARSDVIFLHCPLFPETQGIINRDTIEKMKDGVILINNSRGQLVVERDLADALNSGKVYAAGLDVVSTEPIRGDNPLLRARNCIITPHISWAARESRERILDTTVENIRAFLGGSPVHVVN</sequence>
<dbReference type="Pfam" id="PF02826">
    <property type="entry name" value="2-Hacid_dh_C"/>
    <property type="match status" value="1"/>
</dbReference>
<reference evidence="7 8" key="1">
    <citation type="submission" date="2020-08" db="EMBL/GenBank/DDBJ databases">
        <title>Genome public.</title>
        <authorList>
            <person name="Liu C."/>
            <person name="Sun Q."/>
        </authorList>
    </citation>
    <scope>NUCLEOTIDE SEQUENCE [LARGE SCALE GENOMIC DNA]</scope>
    <source>
        <strain evidence="7 8">BX10</strain>
    </source>
</reference>
<evidence type="ECO:0000256" key="2">
    <source>
        <dbReference type="ARBA" id="ARBA00023002"/>
    </source>
</evidence>
<protein>
    <submittedName>
        <fullName evidence="7">D-2-hydroxyacid dehydrogenase</fullName>
    </submittedName>
</protein>
<dbReference type="PROSITE" id="PS00065">
    <property type="entry name" value="D_2_HYDROXYACID_DH_1"/>
    <property type="match status" value="1"/>
</dbReference>
<dbReference type="InterPro" id="IPR006140">
    <property type="entry name" value="D-isomer_DH_NAD-bd"/>
</dbReference>
<proteinExistence type="inferred from homology"/>
<dbReference type="RefSeq" id="WP_262427749.1">
    <property type="nucleotide sequence ID" value="NZ_JACRTJ010000021.1"/>
</dbReference>
<evidence type="ECO:0000256" key="1">
    <source>
        <dbReference type="ARBA" id="ARBA00005854"/>
    </source>
</evidence>
<dbReference type="PROSITE" id="PS00670">
    <property type="entry name" value="D_2_HYDROXYACID_DH_2"/>
    <property type="match status" value="1"/>
</dbReference>
<dbReference type="PROSITE" id="PS00671">
    <property type="entry name" value="D_2_HYDROXYACID_DH_3"/>
    <property type="match status" value="1"/>
</dbReference>
<accession>A0ABR7NTV2</accession>
<feature type="domain" description="D-isomer specific 2-hydroxyacid dehydrogenase NAD-binding" evidence="6">
    <location>
        <begin position="111"/>
        <end position="289"/>
    </location>
</feature>
<gene>
    <name evidence="7" type="ORF">H8708_09950</name>
</gene>
<evidence type="ECO:0000259" key="5">
    <source>
        <dbReference type="Pfam" id="PF00389"/>
    </source>
</evidence>
<dbReference type="PANTHER" id="PTHR43761:SF1">
    <property type="entry name" value="D-ISOMER SPECIFIC 2-HYDROXYACID DEHYDROGENASE CATALYTIC DOMAIN-CONTAINING PROTEIN-RELATED"/>
    <property type="match status" value="1"/>
</dbReference>
<dbReference type="SUPFAM" id="SSF51735">
    <property type="entry name" value="NAD(P)-binding Rossmann-fold domains"/>
    <property type="match status" value="1"/>
</dbReference>